<reference evidence="4" key="1">
    <citation type="submission" date="2009-12" db="EMBL/GenBank/DDBJ databases">
        <title>Complete sequence of Treponema azotonutricium strain ZAS-9.</title>
        <authorList>
            <person name="Tetu S.G."/>
            <person name="Matson E."/>
            <person name="Ren Q."/>
            <person name="Seshadri R."/>
            <person name="Elbourne L."/>
            <person name="Hassan K.A."/>
            <person name="Durkin A."/>
            <person name="Radune D."/>
            <person name="Mohamoud Y."/>
            <person name="Shay R."/>
            <person name="Jin S."/>
            <person name="Zhang X."/>
            <person name="Lucey K."/>
            <person name="Ballor N.R."/>
            <person name="Ottesen E."/>
            <person name="Rosenthal R."/>
            <person name="Allen A."/>
            <person name="Leadbetter J.R."/>
            <person name="Paulsen I.T."/>
        </authorList>
    </citation>
    <scope>NUCLEOTIDE SEQUENCE [LARGE SCALE GENOMIC DNA]</scope>
    <source>
        <strain evidence="4">ATCC BAA-888 / DSM 13862 / ZAS-9</strain>
    </source>
</reference>
<protein>
    <submittedName>
        <fullName evidence="3">Peptidase C14 caspase catalytic subunit p20</fullName>
    </submittedName>
</protein>
<keyword evidence="4" id="KW-1185">Reference proteome</keyword>
<evidence type="ECO:0000256" key="1">
    <source>
        <dbReference type="SAM" id="SignalP"/>
    </source>
</evidence>
<dbReference type="RefSeq" id="WP_015710507.1">
    <property type="nucleotide sequence ID" value="NC_015577.1"/>
</dbReference>
<dbReference type="GO" id="GO:0004197">
    <property type="term" value="F:cysteine-type endopeptidase activity"/>
    <property type="evidence" value="ECO:0007669"/>
    <property type="project" value="InterPro"/>
</dbReference>
<dbReference type="Proteomes" id="UP000009222">
    <property type="component" value="Chromosome"/>
</dbReference>
<dbReference type="InParanoid" id="F5YEK3"/>
<dbReference type="InterPro" id="IPR053724">
    <property type="entry name" value="OMP_A26_sf"/>
</dbReference>
<dbReference type="InterPro" id="IPR058093">
    <property type="entry name" value="LA_2272-like"/>
</dbReference>
<proteinExistence type="predicted"/>
<feature type="domain" description="Peptidase C14 caspase" evidence="2">
    <location>
        <begin position="32"/>
        <end position="216"/>
    </location>
</feature>
<dbReference type="Gene3D" id="2.40.128.90">
    <property type="entry name" value="OMPT-like"/>
    <property type="match status" value="1"/>
</dbReference>
<dbReference type="OrthoDB" id="9804257at2"/>
<evidence type="ECO:0000313" key="4">
    <source>
        <dbReference type="Proteomes" id="UP000009222"/>
    </source>
</evidence>
<organism evidence="3 4">
    <name type="scientific">Leadbettera azotonutricia (strain ATCC BAA-888 / DSM 13862 / ZAS-9)</name>
    <name type="common">Treponema azotonutricium</name>
    <dbReference type="NCBI Taxonomy" id="545695"/>
    <lineage>
        <taxon>Bacteria</taxon>
        <taxon>Pseudomonadati</taxon>
        <taxon>Spirochaetota</taxon>
        <taxon>Spirochaetia</taxon>
        <taxon>Spirochaetales</taxon>
        <taxon>Breznakiellaceae</taxon>
        <taxon>Leadbettera</taxon>
    </lineage>
</organism>
<evidence type="ECO:0000313" key="3">
    <source>
        <dbReference type="EMBL" id="AEF83071.1"/>
    </source>
</evidence>
<sequence>MNKIAAKILMTVFLLVSIFAGNVAAQDGGTRRFGLFIGANNGGRDRVMLRYAVSDARSVSKVFSEMGGISSKDNMLLIEPSARDIKRQLEALNKELTASKGNFRRTELVFYYSGHADENGLLLGRDRYDYKELRENINTIQSDMRIVILDSCSSGAFTRAKGGVKTQPFLIDSSVSAEGYAFLTSSAADEASQESDRIESSYFTHSLVTGLRGAADMVGDGRVTLNEVYHFAYTETLAKTETSVYGAQHPSYDMQINGTGDVILTDIKETSASLYIQEDVAGRISIRDSSDYLIAEITKTSVKAMELGLEPGVYRITLQRGDNFYRTEVILAQNVKSALSLNSFSLIAAETARARGDAENFEGRSVETQPGEDHSAVNLQLLPGRDVLGKSGEKTVNNFLFGLFLGEGYRLNGMGLAPIGIKNRGEVTGFQAAGIYTIADKDISGFQSAGVFNIAGGKVLGLQSSGIFNLAGSLNGLQAALVNISGEGKGVQIGLVNISKDNRIIPLGLVNVVEGGLMYASIYMDDMGFTNFGFRSGTNRFFTLFGIGFQPVALARDASDKLLLTRVGFGWEWSIGKFFIDLDLNYVSIIDVETIHAEISNHLKNDPAYYTTDKYFSDSFQTSMVQLRLSGGYKIFPHLGVFAGISYDFMFISLGSSEGYSSNVFEPS</sequence>
<dbReference type="InterPro" id="IPR011600">
    <property type="entry name" value="Pept_C14_caspase"/>
</dbReference>
<dbReference type="eggNOG" id="COG4249">
    <property type="taxonomic scope" value="Bacteria"/>
</dbReference>
<dbReference type="GO" id="GO:0006508">
    <property type="term" value="P:proteolysis"/>
    <property type="evidence" value="ECO:0007669"/>
    <property type="project" value="InterPro"/>
</dbReference>
<dbReference type="HOGENOM" id="CLU_380748_0_0_12"/>
<gene>
    <name evidence="3" type="ordered locus">TREAZ_1506</name>
</gene>
<dbReference type="SUPFAM" id="SSF52129">
    <property type="entry name" value="Caspase-like"/>
    <property type="match status" value="1"/>
</dbReference>
<dbReference type="NCBIfam" id="NF047436">
    <property type="entry name" value="LA_2272_repeat"/>
    <property type="match status" value="1"/>
</dbReference>
<feature type="signal peptide" evidence="1">
    <location>
        <begin position="1"/>
        <end position="25"/>
    </location>
</feature>
<dbReference type="Gene3D" id="3.40.50.1460">
    <property type="match status" value="1"/>
</dbReference>
<dbReference type="EMBL" id="CP001841">
    <property type="protein sequence ID" value="AEF83071.1"/>
    <property type="molecule type" value="Genomic_DNA"/>
</dbReference>
<evidence type="ECO:0000259" key="2">
    <source>
        <dbReference type="Pfam" id="PF00656"/>
    </source>
</evidence>
<keyword evidence="1" id="KW-0732">Signal</keyword>
<dbReference type="Pfam" id="PF00656">
    <property type="entry name" value="Peptidase_C14"/>
    <property type="match status" value="1"/>
</dbReference>
<name>F5YEK3_LEAAZ</name>
<dbReference type="AlphaFoldDB" id="F5YEK3"/>
<dbReference type="STRING" id="545695.TREAZ_1506"/>
<feature type="chain" id="PRO_5003329861" evidence="1">
    <location>
        <begin position="26"/>
        <end position="668"/>
    </location>
</feature>
<accession>F5YEK3</accession>
<dbReference type="KEGG" id="taz:TREAZ_1506"/>
<dbReference type="InterPro" id="IPR029030">
    <property type="entry name" value="Caspase-like_dom_sf"/>
</dbReference>
<reference evidence="3 4" key="2">
    <citation type="journal article" date="2011" name="ISME J.">
        <title>RNA-seq reveals cooperative metabolic interactions between two termite-gut spirochete species in co-culture.</title>
        <authorList>
            <person name="Rosenthal A.Z."/>
            <person name="Matson E.G."/>
            <person name="Eldar A."/>
            <person name="Leadbetter J.R."/>
        </authorList>
    </citation>
    <scope>NUCLEOTIDE SEQUENCE [LARGE SCALE GENOMIC DNA]</scope>
    <source>
        <strain evidence="4">ATCC BAA-888 / DSM 13862 / ZAS-9</strain>
    </source>
</reference>